<gene>
    <name evidence="3" type="ORF">ACE1CI_13455</name>
</gene>
<dbReference type="SUPFAM" id="SSF48452">
    <property type="entry name" value="TPR-like"/>
    <property type="match status" value="1"/>
</dbReference>
<dbReference type="EMBL" id="JBHFNR010000090">
    <property type="protein sequence ID" value="MFB2893910.1"/>
    <property type="molecule type" value="Genomic_DNA"/>
</dbReference>
<dbReference type="Proteomes" id="UP001576784">
    <property type="component" value="Unassembled WGS sequence"/>
</dbReference>
<comment type="caution">
    <text evidence="3">The sequence shown here is derived from an EMBL/GenBank/DDBJ whole genome shotgun (WGS) entry which is preliminary data.</text>
</comment>
<proteinExistence type="predicted"/>
<dbReference type="InterPro" id="IPR007072">
    <property type="entry name" value="RNMT_CmcI"/>
</dbReference>
<sequence>MSKYSSEQEKVLVQQVQEMMQLAINSLNSGQPVDALRIAEKASSMGVNVPEMNYLRSICLSNVGRHREALAAAQAELLLNPNHAKAQAQVDNLTIILCKSETKIPTQERTWNTTLPYDTLLSIQKATMTHSYRGIPLLKNPFDLAIYPILIWNLKPRTIIEIGSKDGGSALWFGDILNNFAIDGHIYSIDIVKVTSLTHPRVTFMEGNGRTLSETLSSEFLNMLPRPLLVIEDADHSYETSKNVLEFFHPYLKEEEYIVVEDGIISDLMQDTSYTSGPHLALKEFLAKYQNEYEIDSSYCDYFGYNITWCTNGFIKKLTAPLESDEFIYSLKLREINLILFPDWQQPEDLLYLELERVISNILNHPDKNKIAILFDTTNIPEEDANLALSAVTINLFMEAEIEETDIPEIFLLAKINSRQWSNLLPQIHGRIVLENENQSAILQAGAENLPVWKLDSLV</sequence>
<dbReference type="PANTHER" id="PTHR40048:SF1">
    <property type="entry name" value="RHAMNOSYL O-METHYLTRANSFERASE"/>
    <property type="match status" value="1"/>
</dbReference>
<dbReference type="Gene3D" id="3.40.50.150">
    <property type="entry name" value="Vaccinia Virus protein VP39"/>
    <property type="match status" value="1"/>
</dbReference>
<keyword evidence="1 3" id="KW-0489">Methyltransferase</keyword>
<reference evidence="3 4" key="1">
    <citation type="submission" date="2024-09" db="EMBL/GenBank/DDBJ databases">
        <title>Floridaenema gen nov. (Aerosakkonemataceae, Aerosakkonematales ord. nov., Cyanobacteria) from benthic tropical and subtropical fresh waters, with the description of four new species.</title>
        <authorList>
            <person name="Moretto J.A."/>
            <person name="Berthold D.E."/>
            <person name="Lefler F.W."/>
            <person name="Huang I.-S."/>
            <person name="Laughinghouse H. IV."/>
        </authorList>
    </citation>
    <scope>NUCLEOTIDE SEQUENCE [LARGE SCALE GENOMIC DNA]</scope>
    <source>
        <strain evidence="3 4">BLCC-F50</strain>
    </source>
</reference>
<dbReference type="Gene3D" id="1.25.40.10">
    <property type="entry name" value="Tetratricopeptide repeat domain"/>
    <property type="match status" value="1"/>
</dbReference>
<keyword evidence="4" id="KW-1185">Reference proteome</keyword>
<dbReference type="InterPro" id="IPR011990">
    <property type="entry name" value="TPR-like_helical_dom_sf"/>
</dbReference>
<dbReference type="Pfam" id="PF04989">
    <property type="entry name" value="RMNT_CmcI"/>
    <property type="match status" value="1"/>
</dbReference>
<protein>
    <submittedName>
        <fullName evidence="3">CmcI family methyltransferase</fullName>
    </submittedName>
</protein>
<accession>A0ABV4XQD5</accession>
<dbReference type="InterPro" id="IPR029063">
    <property type="entry name" value="SAM-dependent_MTases_sf"/>
</dbReference>
<name>A0ABV4XQD5_9CYAN</name>
<dbReference type="SUPFAM" id="SSF53335">
    <property type="entry name" value="S-adenosyl-L-methionine-dependent methyltransferases"/>
    <property type="match status" value="1"/>
</dbReference>
<evidence type="ECO:0000313" key="3">
    <source>
        <dbReference type="EMBL" id="MFB2893910.1"/>
    </source>
</evidence>
<organism evidence="3 4">
    <name type="scientific">Floridaenema flaviceps BLCC-F50</name>
    <dbReference type="NCBI Taxonomy" id="3153642"/>
    <lineage>
        <taxon>Bacteria</taxon>
        <taxon>Bacillati</taxon>
        <taxon>Cyanobacteriota</taxon>
        <taxon>Cyanophyceae</taxon>
        <taxon>Oscillatoriophycideae</taxon>
        <taxon>Aerosakkonematales</taxon>
        <taxon>Aerosakkonemataceae</taxon>
        <taxon>Floridanema</taxon>
        <taxon>Floridanema flaviceps</taxon>
    </lineage>
</organism>
<dbReference type="PANTHER" id="PTHR40048">
    <property type="entry name" value="RHAMNOSYL O-METHYLTRANSFERASE"/>
    <property type="match status" value="1"/>
</dbReference>
<evidence type="ECO:0000256" key="1">
    <source>
        <dbReference type="ARBA" id="ARBA00022603"/>
    </source>
</evidence>
<evidence type="ECO:0000313" key="4">
    <source>
        <dbReference type="Proteomes" id="UP001576784"/>
    </source>
</evidence>
<keyword evidence="2" id="KW-0808">Transferase</keyword>
<dbReference type="RefSeq" id="WP_413263566.1">
    <property type="nucleotide sequence ID" value="NZ_JBHFNR010000090.1"/>
</dbReference>
<evidence type="ECO:0000256" key="2">
    <source>
        <dbReference type="ARBA" id="ARBA00022679"/>
    </source>
</evidence>
<dbReference type="GO" id="GO:0008168">
    <property type="term" value="F:methyltransferase activity"/>
    <property type="evidence" value="ECO:0007669"/>
    <property type="project" value="UniProtKB-KW"/>
</dbReference>
<dbReference type="GO" id="GO:0032259">
    <property type="term" value="P:methylation"/>
    <property type="evidence" value="ECO:0007669"/>
    <property type="project" value="UniProtKB-KW"/>
</dbReference>